<proteinExistence type="predicted"/>
<dbReference type="Proteomes" id="UP001292079">
    <property type="component" value="Unassembled WGS sequence"/>
</dbReference>
<keyword evidence="1" id="KW-0732">Signal</keyword>
<feature type="signal peptide" evidence="1">
    <location>
        <begin position="1"/>
        <end position="26"/>
    </location>
</feature>
<keyword evidence="3" id="KW-1185">Reference proteome</keyword>
<comment type="caution">
    <text evidence="2">The sequence shown here is derived from an EMBL/GenBank/DDBJ whole genome shotgun (WGS) entry which is preliminary data.</text>
</comment>
<protein>
    <submittedName>
        <fullName evidence="2">Uncharacterized protein</fullName>
    </submittedName>
</protein>
<organism evidence="2 3">
    <name type="scientific">Schistosoma mekongi</name>
    <name type="common">Parasitic worm</name>
    <dbReference type="NCBI Taxonomy" id="38744"/>
    <lineage>
        <taxon>Eukaryota</taxon>
        <taxon>Metazoa</taxon>
        <taxon>Spiralia</taxon>
        <taxon>Lophotrochozoa</taxon>
        <taxon>Platyhelminthes</taxon>
        <taxon>Trematoda</taxon>
        <taxon>Digenea</taxon>
        <taxon>Strigeidida</taxon>
        <taxon>Schistosomatoidea</taxon>
        <taxon>Schistosomatidae</taxon>
        <taxon>Schistosoma</taxon>
    </lineage>
</organism>
<evidence type="ECO:0000256" key="1">
    <source>
        <dbReference type="SAM" id="SignalP"/>
    </source>
</evidence>
<name>A0AAE2D639_SCHME</name>
<dbReference type="AlphaFoldDB" id="A0AAE2D639"/>
<accession>A0AAE2D639</accession>
<feature type="chain" id="PRO_5041963909" evidence="1">
    <location>
        <begin position="27"/>
        <end position="96"/>
    </location>
</feature>
<evidence type="ECO:0000313" key="3">
    <source>
        <dbReference type="Proteomes" id="UP001292079"/>
    </source>
</evidence>
<gene>
    <name evidence="2" type="ORF">MN116_003850</name>
</gene>
<evidence type="ECO:0000313" key="2">
    <source>
        <dbReference type="EMBL" id="KAK4472614.1"/>
    </source>
</evidence>
<reference evidence="2" key="1">
    <citation type="submission" date="2022-04" db="EMBL/GenBank/DDBJ databases">
        <authorList>
            <person name="Xu L."/>
            <person name="Lv Z."/>
        </authorList>
    </citation>
    <scope>NUCLEOTIDE SEQUENCE</scope>
    <source>
        <strain evidence="2">LV_2022a</strain>
    </source>
</reference>
<sequence length="96" mass="11448">MKANISNLFNILLLTILGLLLINVNSSPDEQNPYKYLYEPLYEYNDYINQEILPTKRYIRFGKRSNEDIMHYAGTPTLARHKTYSIYDLLKEKHYN</sequence>
<dbReference type="EMBL" id="JALJAT010000002">
    <property type="protein sequence ID" value="KAK4472614.1"/>
    <property type="molecule type" value="Genomic_DNA"/>
</dbReference>
<reference evidence="2" key="2">
    <citation type="journal article" date="2023" name="Infect Dis Poverty">
        <title>Chromosome-scale genome of the human blood fluke Schistosoma mekongi and its implications for public health.</title>
        <authorList>
            <person name="Zhou M."/>
            <person name="Xu L."/>
            <person name="Xu D."/>
            <person name="Chen W."/>
            <person name="Khan J."/>
            <person name="Hu Y."/>
            <person name="Huang H."/>
            <person name="Wei H."/>
            <person name="Zhang Y."/>
            <person name="Chusongsang P."/>
            <person name="Tanasarnprasert K."/>
            <person name="Hu X."/>
            <person name="Limpanont Y."/>
            <person name="Lv Z."/>
        </authorList>
    </citation>
    <scope>NUCLEOTIDE SEQUENCE</scope>
    <source>
        <strain evidence="2">LV_2022a</strain>
    </source>
</reference>